<dbReference type="EnsemblBacteria" id="ACI20303">
    <property type="protein sequence ID" value="ACI20303"/>
    <property type="gene ID" value="THEYE_A0587"/>
</dbReference>
<gene>
    <name evidence="7" type="ordered locus">THEYE_A0587</name>
</gene>
<protein>
    <submittedName>
        <fullName evidence="7">Membrane protein, putative</fullName>
    </submittedName>
</protein>
<keyword evidence="4 6" id="KW-1133">Transmembrane helix</keyword>
<feature type="transmembrane region" description="Helical" evidence="6">
    <location>
        <begin position="34"/>
        <end position="55"/>
    </location>
</feature>
<dbReference type="InParanoid" id="B5YJL5"/>
<dbReference type="KEGG" id="tye:THEYE_A0587"/>
<organism evidence="7 8">
    <name type="scientific">Thermodesulfovibrio yellowstonii (strain ATCC 51303 / DSM 11347 / YP87)</name>
    <dbReference type="NCBI Taxonomy" id="289376"/>
    <lineage>
        <taxon>Bacteria</taxon>
        <taxon>Pseudomonadati</taxon>
        <taxon>Nitrospirota</taxon>
        <taxon>Thermodesulfovibrionia</taxon>
        <taxon>Thermodesulfovibrionales</taxon>
        <taxon>Thermodesulfovibrionaceae</taxon>
        <taxon>Thermodesulfovibrio</taxon>
    </lineage>
</organism>
<evidence type="ECO:0000256" key="2">
    <source>
        <dbReference type="ARBA" id="ARBA00022475"/>
    </source>
</evidence>
<dbReference type="AlphaFoldDB" id="B5YJL5"/>
<dbReference type="RefSeq" id="WP_012545040.1">
    <property type="nucleotide sequence ID" value="NC_011296.1"/>
</dbReference>
<dbReference type="PATRIC" id="fig|289376.4.peg.581"/>
<feature type="transmembrane region" description="Helical" evidence="6">
    <location>
        <begin position="75"/>
        <end position="100"/>
    </location>
</feature>
<feature type="transmembrane region" description="Helical" evidence="6">
    <location>
        <begin position="188"/>
        <end position="211"/>
    </location>
</feature>
<dbReference type="PANTHER" id="PTHR40277">
    <property type="entry name" value="BLL5419 PROTEIN"/>
    <property type="match status" value="1"/>
</dbReference>
<dbReference type="eggNOG" id="COG0392">
    <property type="taxonomic scope" value="Bacteria"/>
</dbReference>
<evidence type="ECO:0000256" key="1">
    <source>
        <dbReference type="ARBA" id="ARBA00004651"/>
    </source>
</evidence>
<keyword evidence="2" id="KW-1003">Cell membrane</keyword>
<accession>B5YJL5</accession>
<dbReference type="NCBIfam" id="TIGR00374">
    <property type="entry name" value="flippase-like domain"/>
    <property type="match status" value="1"/>
</dbReference>
<dbReference type="Proteomes" id="UP000000718">
    <property type="component" value="Chromosome"/>
</dbReference>
<dbReference type="GO" id="GO:0005886">
    <property type="term" value="C:plasma membrane"/>
    <property type="evidence" value="ECO:0007669"/>
    <property type="project" value="UniProtKB-SubCell"/>
</dbReference>
<reference evidence="7 8" key="2">
    <citation type="journal article" date="2015" name="Genome Announc.">
        <title>Genome Sequence of the Sulfate-Reducing Thermophilic Bacterium Thermodesulfovibrio yellowstonii Strain DSM 11347T (Phylum Nitrospirae).</title>
        <authorList>
            <person name="Bhatnagar S."/>
            <person name="Badger J.H."/>
            <person name="Madupu R."/>
            <person name="Khouri H.M."/>
            <person name="O'Connor E.M."/>
            <person name="Robb F.T."/>
            <person name="Ward N.L."/>
            <person name="Eisen J.A."/>
        </authorList>
    </citation>
    <scope>NUCLEOTIDE SEQUENCE [LARGE SCALE GENOMIC DNA]</scope>
    <source>
        <strain evidence="8">ATCC 51303 / DSM 11347 / YP87</strain>
    </source>
</reference>
<proteinExistence type="predicted"/>
<feature type="transmembrane region" description="Helical" evidence="6">
    <location>
        <begin position="120"/>
        <end position="139"/>
    </location>
</feature>
<reference evidence="8" key="1">
    <citation type="submission" date="2008-08" db="EMBL/GenBank/DDBJ databases">
        <title>The complete genome sequence of Thermodesulfovibrio yellowstonii strain ATCC 51303 / DSM 11347 / YP87.</title>
        <authorList>
            <person name="Dodson R.J."/>
            <person name="Durkin A.S."/>
            <person name="Wu M."/>
            <person name="Eisen J."/>
            <person name="Sutton G."/>
        </authorList>
    </citation>
    <scope>NUCLEOTIDE SEQUENCE [LARGE SCALE GENOMIC DNA]</scope>
    <source>
        <strain evidence="8">ATCC 51303 / DSM 11347 / YP87</strain>
    </source>
</reference>
<feature type="transmembrane region" description="Helical" evidence="6">
    <location>
        <begin position="6"/>
        <end position="22"/>
    </location>
</feature>
<dbReference type="PANTHER" id="PTHR40277:SF1">
    <property type="entry name" value="BLL5419 PROTEIN"/>
    <property type="match status" value="1"/>
</dbReference>
<evidence type="ECO:0000256" key="5">
    <source>
        <dbReference type="ARBA" id="ARBA00023136"/>
    </source>
</evidence>
<name>B5YJL5_THEYD</name>
<dbReference type="Pfam" id="PF03706">
    <property type="entry name" value="LPG_synthase_TM"/>
    <property type="match status" value="1"/>
</dbReference>
<keyword evidence="8" id="KW-1185">Reference proteome</keyword>
<feature type="transmembrane region" description="Helical" evidence="6">
    <location>
        <begin position="249"/>
        <end position="271"/>
    </location>
</feature>
<comment type="subcellular location">
    <subcellularLocation>
        <location evidence="1">Cell membrane</location>
        <topology evidence="1">Multi-pass membrane protein</topology>
    </subcellularLocation>
</comment>
<dbReference type="STRING" id="289376.THEYE_A0587"/>
<keyword evidence="5 6" id="KW-0472">Membrane</keyword>
<feature type="transmembrane region" description="Helical" evidence="6">
    <location>
        <begin position="217"/>
        <end position="237"/>
    </location>
</feature>
<dbReference type="InterPro" id="IPR022791">
    <property type="entry name" value="L-PG_synthase/AglD"/>
</dbReference>
<evidence type="ECO:0000256" key="6">
    <source>
        <dbReference type="SAM" id="Phobius"/>
    </source>
</evidence>
<dbReference type="EMBL" id="CP001147">
    <property type="protein sequence ID" value="ACI20303.1"/>
    <property type="molecule type" value="Genomic_DNA"/>
</dbReference>
<keyword evidence="3 6" id="KW-0812">Transmembrane</keyword>
<feature type="transmembrane region" description="Helical" evidence="6">
    <location>
        <begin position="145"/>
        <end position="167"/>
    </location>
</feature>
<dbReference type="HOGENOM" id="CLU_048072_2_0_0"/>
<sequence length="296" mass="34003">MKQYIKFCIRFTVTVLLVLYLLKKIDFSNVLSSFVLINPFAFFFASFLYIISSYISTLRWKIFLPYQELSISKLFSLYLIGAFFNNVLPGIIGGDIVKIFMIKEKTGTKQALASVFMERYIGLSALLFIGFIFFCVFYTKLPQQMLIWTVPVSFVGFIGGSIFFLLLGKTKFFKGLKDYILSFNKKQIIKAFILSIFVQFIVIISVYIIFIGLHQSISFFELAIFMPIIILISMLPISVSGVGVREWCFILFFGNSLGYANVVAVSFLWFISQVFASLIGGIEYLRFKNFLNIKKE</sequence>
<evidence type="ECO:0000256" key="3">
    <source>
        <dbReference type="ARBA" id="ARBA00022692"/>
    </source>
</evidence>
<evidence type="ECO:0000256" key="4">
    <source>
        <dbReference type="ARBA" id="ARBA00022989"/>
    </source>
</evidence>
<evidence type="ECO:0000313" key="8">
    <source>
        <dbReference type="Proteomes" id="UP000000718"/>
    </source>
</evidence>
<evidence type="ECO:0000313" key="7">
    <source>
        <dbReference type="EMBL" id="ACI20303.1"/>
    </source>
</evidence>
<dbReference type="OrthoDB" id="9788795at2"/>